<name>A0A918UA82_9ACTN</name>
<accession>A0A918UA82</accession>
<reference evidence="1" key="1">
    <citation type="journal article" date="2014" name="Int. J. Syst. Evol. Microbiol.">
        <title>Complete genome sequence of Corynebacterium casei LMG S-19264T (=DSM 44701T), isolated from a smear-ripened cheese.</title>
        <authorList>
            <consortium name="US DOE Joint Genome Institute (JGI-PGF)"/>
            <person name="Walter F."/>
            <person name="Albersmeier A."/>
            <person name="Kalinowski J."/>
            <person name="Ruckert C."/>
        </authorList>
    </citation>
    <scope>NUCLEOTIDE SEQUENCE</scope>
    <source>
        <strain evidence="1">JCM 4790</strain>
    </source>
</reference>
<comment type="caution">
    <text evidence="1">The sequence shown here is derived from an EMBL/GenBank/DDBJ whole genome shotgun (WGS) entry which is preliminary data.</text>
</comment>
<keyword evidence="2" id="KW-1185">Reference proteome</keyword>
<dbReference type="InterPro" id="IPR002110">
    <property type="entry name" value="Ankyrin_rpt"/>
</dbReference>
<evidence type="ECO:0008006" key="3">
    <source>
        <dbReference type="Google" id="ProtNLM"/>
    </source>
</evidence>
<dbReference type="EMBL" id="BMVU01000103">
    <property type="protein sequence ID" value="GGY15805.1"/>
    <property type="molecule type" value="Genomic_DNA"/>
</dbReference>
<evidence type="ECO:0000313" key="2">
    <source>
        <dbReference type="Proteomes" id="UP000619244"/>
    </source>
</evidence>
<organism evidence="1 2">
    <name type="scientific">Streptomyces minutiscleroticus</name>
    <dbReference type="NCBI Taxonomy" id="68238"/>
    <lineage>
        <taxon>Bacteria</taxon>
        <taxon>Bacillati</taxon>
        <taxon>Actinomycetota</taxon>
        <taxon>Actinomycetes</taxon>
        <taxon>Kitasatosporales</taxon>
        <taxon>Streptomycetaceae</taxon>
        <taxon>Streptomyces</taxon>
    </lineage>
</organism>
<dbReference type="Proteomes" id="UP000619244">
    <property type="component" value="Unassembled WGS sequence"/>
</dbReference>
<gene>
    <name evidence="1" type="ORF">GCM10010358_79610</name>
</gene>
<dbReference type="InterPro" id="IPR036770">
    <property type="entry name" value="Ankyrin_rpt-contain_sf"/>
</dbReference>
<evidence type="ECO:0000313" key="1">
    <source>
        <dbReference type="EMBL" id="GGY15805.1"/>
    </source>
</evidence>
<dbReference type="AlphaFoldDB" id="A0A918UA82"/>
<sequence length="103" mass="11070">MVKLLLDRGASPNLIIELQLVEGVAEGLGISTRHGPLSSAAWSGHLETVRLLLARGARPDDEVWESVTRGMASPEVASSLNRRGSPEDFVLAKAVIERARNLS</sequence>
<dbReference type="Gene3D" id="1.25.40.20">
    <property type="entry name" value="Ankyrin repeat-containing domain"/>
    <property type="match status" value="1"/>
</dbReference>
<reference evidence="1" key="2">
    <citation type="submission" date="2020-09" db="EMBL/GenBank/DDBJ databases">
        <authorList>
            <person name="Sun Q."/>
            <person name="Ohkuma M."/>
        </authorList>
    </citation>
    <scope>NUCLEOTIDE SEQUENCE</scope>
    <source>
        <strain evidence="1">JCM 4790</strain>
    </source>
</reference>
<protein>
    <recommendedName>
        <fullName evidence="3">Ankyrin repeat protein</fullName>
    </recommendedName>
</protein>
<dbReference type="Pfam" id="PF00023">
    <property type="entry name" value="Ank"/>
    <property type="match status" value="1"/>
</dbReference>
<proteinExistence type="predicted"/>
<dbReference type="SUPFAM" id="SSF48403">
    <property type="entry name" value="Ankyrin repeat"/>
    <property type="match status" value="1"/>
</dbReference>